<dbReference type="InterPro" id="IPR012334">
    <property type="entry name" value="Pectin_lyas_fold"/>
</dbReference>
<dbReference type="PANTHER" id="PTHR31321">
    <property type="entry name" value="ACYL-COA THIOESTER HYDROLASE YBHC-RELATED"/>
    <property type="match status" value="1"/>
</dbReference>
<feature type="domain" description="Pectinesterase catalytic" evidence="4">
    <location>
        <begin position="1"/>
        <end position="313"/>
    </location>
</feature>
<protein>
    <submittedName>
        <fullName evidence="5">Pectinesterase</fullName>
    </submittedName>
</protein>
<dbReference type="Pfam" id="PF01095">
    <property type="entry name" value="Pectinesterase"/>
    <property type="match status" value="1"/>
</dbReference>
<dbReference type="PANTHER" id="PTHR31321:SF57">
    <property type="entry name" value="PECTINESTERASE 53-RELATED"/>
    <property type="match status" value="1"/>
</dbReference>
<reference evidence="5" key="1">
    <citation type="journal article" date="2014" name="Int. J. Syst. Evol. Microbiol.">
        <title>Complete genome sequence of Corynebacterium casei LMG S-19264T (=DSM 44701T), isolated from a smear-ripened cheese.</title>
        <authorList>
            <consortium name="US DOE Joint Genome Institute (JGI-PGF)"/>
            <person name="Walter F."/>
            <person name="Albersmeier A."/>
            <person name="Kalinowski J."/>
            <person name="Ruckert C."/>
        </authorList>
    </citation>
    <scope>NUCLEOTIDE SEQUENCE</scope>
    <source>
        <strain evidence="5">CGMCC 1.15290</strain>
    </source>
</reference>
<evidence type="ECO:0000259" key="4">
    <source>
        <dbReference type="Pfam" id="PF01095"/>
    </source>
</evidence>
<name>A0A917ISR2_9BACT</name>
<dbReference type="GO" id="GO:0042545">
    <property type="term" value="P:cell wall modification"/>
    <property type="evidence" value="ECO:0007669"/>
    <property type="project" value="InterPro"/>
</dbReference>
<dbReference type="EMBL" id="BMIB01000002">
    <property type="protein sequence ID" value="GGH63165.1"/>
    <property type="molecule type" value="Genomic_DNA"/>
</dbReference>
<evidence type="ECO:0000256" key="3">
    <source>
        <dbReference type="ARBA" id="ARBA00023085"/>
    </source>
</evidence>
<dbReference type="GO" id="GO:0030599">
    <property type="term" value="F:pectinesterase activity"/>
    <property type="evidence" value="ECO:0007669"/>
    <property type="project" value="InterPro"/>
</dbReference>
<accession>A0A917ISR2</accession>
<organism evidence="5 6">
    <name type="scientific">Filimonas zeae</name>
    <dbReference type="NCBI Taxonomy" id="1737353"/>
    <lineage>
        <taxon>Bacteria</taxon>
        <taxon>Pseudomonadati</taxon>
        <taxon>Bacteroidota</taxon>
        <taxon>Chitinophagia</taxon>
        <taxon>Chitinophagales</taxon>
        <taxon>Chitinophagaceae</taxon>
        <taxon>Filimonas</taxon>
    </lineage>
</organism>
<evidence type="ECO:0000256" key="2">
    <source>
        <dbReference type="ARBA" id="ARBA00022801"/>
    </source>
</evidence>
<dbReference type="AlphaFoldDB" id="A0A917ISR2"/>
<dbReference type="Gene3D" id="2.160.20.10">
    <property type="entry name" value="Single-stranded right-handed beta-helix, Pectin lyase-like"/>
    <property type="match status" value="1"/>
</dbReference>
<dbReference type="SUPFAM" id="SSF51126">
    <property type="entry name" value="Pectin lyase-like"/>
    <property type="match status" value="1"/>
</dbReference>
<dbReference type="InterPro" id="IPR000070">
    <property type="entry name" value="Pectinesterase_cat"/>
</dbReference>
<proteinExistence type="inferred from homology"/>
<dbReference type="InterPro" id="IPR011050">
    <property type="entry name" value="Pectin_lyase_fold/virulence"/>
</dbReference>
<dbReference type="Proteomes" id="UP000627292">
    <property type="component" value="Unassembled WGS sequence"/>
</dbReference>
<gene>
    <name evidence="5" type="ORF">GCM10011379_13750</name>
</gene>
<keyword evidence="3" id="KW-0063">Aspartyl esterase</keyword>
<reference evidence="5" key="2">
    <citation type="submission" date="2020-09" db="EMBL/GenBank/DDBJ databases">
        <authorList>
            <person name="Sun Q."/>
            <person name="Zhou Y."/>
        </authorList>
    </citation>
    <scope>NUCLEOTIDE SEQUENCE</scope>
    <source>
        <strain evidence="5">CGMCC 1.15290</strain>
    </source>
</reference>
<evidence type="ECO:0000313" key="5">
    <source>
        <dbReference type="EMBL" id="GGH63165.1"/>
    </source>
</evidence>
<keyword evidence="2" id="KW-0378">Hydrolase</keyword>
<dbReference type="GO" id="GO:0009279">
    <property type="term" value="C:cell outer membrane"/>
    <property type="evidence" value="ECO:0007669"/>
    <property type="project" value="TreeGrafter"/>
</dbReference>
<comment type="similarity">
    <text evidence="1">Belongs to the pectinesterase family.</text>
</comment>
<evidence type="ECO:0000313" key="6">
    <source>
        <dbReference type="Proteomes" id="UP000627292"/>
    </source>
</evidence>
<evidence type="ECO:0000256" key="1">
    <source>
        <dbReference type="ARBA" id="ARBA00008891"/>
    </source>
</evidence>
<sequence>MVAQDGSGQYTTIQQAINAAPSNSVEPVVIFIKKGNYSTEKLIIPADKKQLKLLGESREQTIISYAIYDCNSPASQNKCPDTLWQKWKDNKELIRTSATLTIVADEVVVENLTVKNTAGNVGQALALTLRGDKIIFRNCIITGYQDTVLLAEDGKRNYFENCYILGRTDYIYGGGIGFFEQCEIASFGGGWITAPSTKASQPYGFVFNNCRFTFVKGSPNIKDDSRPVALGRPWHNYPKVAILNSDLCSQIDPKGWPTTWHMDYAATSDSLQLVEYANSGAGADFSQRASWAGIKQLTKAQAENYTLQKVLGGKDGWKP</sequence>
<comment type="caution">
    <text evidence="5">The sequence shown here is derived from an EMBL/GenBank/DDBJ whole genome shotgun (WGS) entry which is preliminary data.</text>
</comment>
<keyword evidence="6" id="KW-1185">Reference proteome</keyword>